<reference evidence="1" key="1">
    <citation type="submission" date="2018-05" db="EMBL/GenBank/DDBJ databases">
        <authorList>
            <person name="Lanie J.A."/>
            <person name="Ng W.-L."/>
            <person name="Kazmierczak K.M."/>
            <person name="Andrzejewski T.M."/>
            <person name="Davidsen T.M."/>
            <person name="Wayne K.J."/>
            <person name="Tettelin H."/>
            <person name="Glass J.I."/>
            <person name="Rusch D."/>
            <person name="Podicherti R."/>
            <person name="Tsui H.-C.T."/>
            <person name="Winkler M.E."/>
        </authorList>
    </citation>
    <scope>NUCLEOTIDE SEQUENCE</scope>
</reference>
<proteinExistence type="predicted"/>
<dbReference type="AlphaFoldDB" id="A0A381RQ53"/>
<accession>A0A381RQ53</accession>
<sequence>MSIRETWGLTEWKYFPDMQRIQDLFIFLYDCNSTA</sequence>
<gene>
    <name evidence="1" type="ORF">METZ01_LOCUS46890</name>
</gene>
<organism evidence="1">
    <name type="scientific">marine metagenome</name>
    <dbReference type="NCBI Taxonomy" id="408172"/>
    <lineage>
        <taxon>unclassified sequences</taxon>
        <taxon>metagenomes</taxon>
        <taxon>ecological metagenomes</taxon>
    </lineage>
</organism>
<name>A0A381RQ53_9ZZZZ</name>
<dbReference type="EMBL" id="UINC01002198">
    <property type="protein sequence ID" value="SUZ94036.1"/>
    <property type="molecule type" value="Genomic_DNA"/>
</dbReference>
<evidence type="ECO:0000313" key="1">
    <source>
        <dbReference type="EMBL" id="SUZ94036.1"/>
    </source>
</evidence>
<protein>
    <submittedName>
        <fullName evidence="1">Uncharacterized protein</fullName>
    </submittedName>
</protein>